<dbReference type="InterPro" id="IPR004358">
    <property type="entry name" value="Sig_transdc_His_kin-like_C"/>
</dbReference>
<evidence type="ECO:0000313" key="7">
    <source>
        <dbReference type="EMBL" id="MBC8769870.1"/>
    </source>
</evidence>
<dbReference type="GO" id="GO:0016301">
    <property type="term" value="F:kinase activity"/>
    <property type="evidence" value="ECO:0007669"/>
    <property type="project" value="UniProtKB-KW"/>
</dbReference>
<keyword evidence="5 7" id="KW-0418">Kinase</keyword>
<evidence type="ECO:0000256" key="4">
    <source>
        <dbReference type="ARBA" id="ARBA00022679"/>
    </source>
</evidence>
<gene>
    <name evidence="7" type="ORF">H4O18_17860</name>
</gene>
<keyword evidence="3" id="KW-0597">Phosphoprotein</keyword>
<dbReference type="PANTHER" id="PTHR42878:SF15">
    <property type="entry name" value="BACTERIOPHYTOCHROME"/>
    <property type="match status" value="1"/>
</dbReference>
<dbReference type="PROSITE" id="PS50109">
    <property type="entry name" value="HIS_KIN"/>
    <property type="match status" value="1"/>
</dbReference>
<sequence>MIRIQLAKALRSLAFLNTEKKKRAAELIVANKELVFQNEEKEKRAVELFIANKKLVVQNREKEKKAAELIIANKELAFQNEEKEKRAAELVIANKELVVQNKEKEKRAGELIIANKELAFLNDEKEKRAAELVIANKELAFQNEEKEKRASELIIANKELAFQGDLKERRATELIIANKELESFTYISSHDLQEPLRKIQIFSTRLIDDESQNLSEKGKSYVLGMNEASTRMQSLIRDLLGYSRTTTSERKFVSTNLNTVIELVKKDFIEIITAKNATIKVVGECDVPVIPFQFHQLIQNIIGNALKFSKPDLSPLIIVKSKIVKRSEVISDKPLSAEEYCHITITDNGIGFAHKFKDHIFELFKRLHDKDKIPGTGIGLAIVKKIVENHNGLITASSEINKGACFDIYIPSNLPL</sequence>
<dbReference type="EMBL" id="JACLHY010000023">
    <property type="protein sequence ID" value="MBC8769870.1"/>
    <property type="molecule type" value="Genomic_DNA"/>
</dbReference>
<comment type="catalytic activity">
    <reaction evidence="1">
        <text>ATP + protein L-histidine = ADP + protein N-phospho-L-histidine.</text>
        <dbReference type="EC" id="2.7.13.3"/>
    </reaction>
</comment>
<evidence type="ECO:0000259" key="6">
    <source>
        <dbReference type="PROSITE" id="PS50109"/>
    </source>
</evidence>
<evidence type="ECO:0000313" key="8">
    <source>
        <dbReference type="Proteomes" id="UP000618952"/>
    </source>
</evidence>
<proteinExistence type="predicted"/>
<dbReference type="InterPro" id="IPR036890">
    <property type="entry name" value="HATPase_C_sf"/>
</dbReference>
<dbReference type="CDD" id="cd00082">
    <property type="entry name" value="HisKA"/>
    <property type="match status" value="1"/>
</dbReference>
<dbReference type="SUPFAM" id="SSF47384">
    <property type="entry name" value="Homodimeric domain of signal transducing histidine kinase"/>
    <property type="match status" value="1"/>
</dbReference>
<evidence type="ECO:0000256" key="1">
    <source>
        <dbReference type="ARBA" id="ARBA00000085"/>
    </source>
</evidence>
<dbReference type="InterPro" id="IPR050351">
    <property type="entry name" value="BphY/WalK/GraS-like"/>
</dbReference>
<name>A0ABR7QRQ2_9FLAO</name>
<dbReference type="InterPro" id="IPR003594">
    <property type="entry name" value="HATPase_dom"/>
</dbReference>
<dbReference type="PANTHER" id="PTHR42878">
    <property type="entry name" value="TWO-COMPONENT HISTIDINE KINASE"/>
    <property type="match status" value="1"/>
</dbReference>
<evidence type="ECO:0000256" key="3">
    <source>
        <dbReference type="ARBA" id="ARBA00022553"/>
    </source>
</evidence>
<dbReference type="InterPro" id="IPR005467">
    <property type="entry name" value="His_kinase_dom"/>
</dbReference>
<accession>A0ABR7QRQ2</accession>
<dbReference type="Pfam" id="PF00512">
    <property type="entry name" value="HisKA"/>
    <property type="match status" value="1"/>
</dbReference>
<dbReference type="RefSeq" id="WP_187587158.1">
    <property type="nucleotide sequence ID" value="NZ_JACLHY010000023.1"/>
</dbReference>
<keyword evidence="8" id="KW-1185">Reference proteome</keyword>
<dbReference type="EC" id="2.7.13.3" evidence="2"/>
<reference evidence="7 8" key="1">
    <citation type="submission" date="2020-08" db="EMBL/GenBank/DDBJ databases">
        <title>Arenibacter gaetbuli sp. nov., isolated from a sand dune.</title>
        <authorList>
            <person name="Park S."/>
            <person name="Yoon J.-H."/>
        </authorList>
    </citation>
    <scope>NUCLEOTIDE SEQUENCE [LARGE SCALE GENOMIC DNA]</scope>
    <source>
        <strain evidence="7 8">BSSL-BM3</strain>
    </source>
</reference>
<dbReference type="Proteomes" id="UP000618952">
    <property type="component" value="Unassembled WGS sequence"/>
</dbReference>
<comment type="caution">
    <text evidence="7">The sequence shown here is derived from an EMBL/GenBank/DDBJ whole genome shotgun (WGS) entry which is preliminary data.</text>
</comment>
<evidence type="ECO:0000256" key="2">
    <source>
        <dbReference type="ARBA" id="ARBA00012438"/>
    </source>
</evidence>
<dbReference type="InterPro" id="IPR003661">
    <property type="entry name" value="HisK_dim/P_dom"/>
</dbReference>
<dbReference type="Gene3D" id="1.10.287.130">
    <property type="match status" value="1"/>
</dbReference>
<evidence type="ECO:0000256" key="5">
    <source>
        <dbReference type="ARBA" id="ARBA00022777"/>
    </source>
</evidence>
<dbReference type="InterPro" id="IPR036097">
    <property type="entry name" value="HisK_dim/P_sf"/>
</dbReference>
<protein>
    <recommendedName>
        <fullName evidence="2">histidine kinase</fullName>
        <ecNumber evidence="2">2.7.13.3</ecNumber>
    </recommendedName>
</protein>
<dbReference type="SUPFAM" id="SSF55874">
    <property type="entry name" value="ATPase domain of HSP90 chaperone/DNA topoisomerase II/histidine kinase"/>
    <property type="match status" value="1"/>
</dbReference>
<feature type="domain" description="Histidine kinase" evidence="6">
    <location>
        <begin position="187"/>
        <end position="414"/>
    </location>
</feature>
<keyword evidence="4" id="KW-0808">Transferase</keyword>
<organism evidence="7 8">
    <name type="scientific">Arenibacter arenosicollis</name>
    <dbReference type="NCBI Taxonomy" id="2762274"/>
    <lineage>
        <taxon>Bacteria</taxon>
        <taxon>Pseudomonadati</taxon>
        <taxon>Bacteroidota</taxon>
        <taxon>Flavobacteriia</taxon>
        <taxon>Flavobacteriales</taxon>
        <taxon>Flavobacteriaceae</taxon>
        <taxon>Arenibacter</taxon>
    </lineage>
</organism>
<dbReference type="SMART" id="SM00387">
    <property type="entry name" value="HATPase_c"/>
    <property type="match status" value="1"/>
</dbReference>
<dbReference type="Gene3D" id="3.30.565.10">
    <property type="entry name" value="Histidine kinase-like ATPase, C-terminal domain"/>
    <property type="match status" value="1"/>
</dbReference>
<dbReference type="Pfam" id="PF02518">
    <property type="entry name" value="HATPase_c"/>
    <property type="match status" value="1"/>
</dbReference>
<dbReference type="SMART" id="SM00388">
    <property type="entry name" value="HisKA"/>
    <property type="match status" value="1"/>
</dbReference>
<dbReference type="PRINTS" id="PR00344">
    <property type="entry name" value="BCTRLSENSOR"/>
</dbReference>